<evidence type="ECO:0000256" key="1">
    <source>
        <dbReference type="ARBA" id="ARBA00001954"/>
    </source>
</evidence>
<accession>A0AA35Q522</accession>
<reference evidence="8" key="1">
    <citation type="submission" date="2023-01" db="EMBL/GenBank/DDBJ databases">
        <authorList>
            <person name="Piombo E."/>
        </authorList>
    </citation>
    <scope>NUCLEOTIDE SEQUENCE</scope>
</reference>
<comment type="cofactor">
    <cofactor evidence="1">
        <name>Fe(2+)</name>
        <dbReference type="ChEBI" id="CHEBI:29033"/>
    </cofactor>
</comment>
<dbReference type="EMBL" id="CABFNP030001029">
    <property type="protein sequence ID" value="CAI6090569.1"/>
    <property type="molecule type" value="Genomic_DNA"/>
</dbReference>
<evidence type="ECO:0000256" key="4">
    <source>
        <dbReference type="ARBA" id="ARBA00022964"/>
    </source>
</evidence>
<evidence type="ECO:0000256" key="5">
    <source>
        <dbReference type="ARBA" id="ARBA00023002"/>
    </source>
</evidence>
<keyword evidence="3" id="KW-0479">Metal-binding</keyword>
<protein>
    <recommendedName>
        <fullName evidence="7">TauD/TfdA-like domain-containing protein</fullName>
    </recommendedName>
</protein>
<dbReference type="PANTHER" id="PTHR30468">
    <property type="entry name" value="ALPHA-KETOGLUTARATE-DEPENDENT SULFONATE DIOXYGENASE"/>
    <property type="match status" value="1"/>
</dbReference>
<organism evidence="8 9">
    <name type="scientific">Clonostachys chloroleuca</name>
    <dbReference type="NCBI Taxonomy" id="1926264"/>
    <lineage>
        <taxon>Eukaryota</taxon>
        <taxon>Fungi</taxon>
        <taxon>Dikarya</taxon>
        <taxon>Ascomycota</taxon>
        <taxon>Pezizomycotina</taxon>
        <taxon>Sordariomycetes</taxon>
        <taxon>Hypocreomycetidae</taxon>
        <taxon>Hypocreales</taxon>
        <taxon>Bionectriaceae</taxon>
        <taxon>Clonostachys</taxon>
    </lineage>
</organism>
<dbReference type="InterPro" id="IPR042098">
    <property type="entry name" value="TauD-like_sf"/>
</dbReference>
<keyword evidence="6" id="KW-0408">Iron</keyword>
<dbReference type="AlphaFoldDB" id="A0AA35Q522"/>
<gene>
    <name evidence="8" type="ORF">CCHLO57077_00014876</name>
</gene>
<dbReference type="GO" id="GO:0005737">
    <property type="term" value="C:cytoplasm"/>
    <property type="evidence" value="ECO:0007669"/>
    <property type="project" value="TreeGrafter"/>
</dbReference>
<dbReference type="InterPro" id="IPR051323">
    <property type="entry name" value="AtsK-like"/>
</dbReference>
<evidence type="ECO:0000313" key="8">
    <source>
        <dbReference type="EMBL" id="CAI6090569.1"/>
    </source>
</evidence>
<dbReference type="SUPFAM" id="SSF51197">
    <property type="entry name" value="Clavaminate synthase-like"/>
    <property type="match status" value="1"/>
</dbReference>
<proteinExistence type="inferred from homology"/>
<keyword evidence="9" id="KW-1185">Reference proteome</keyword>
<dbReference type="GO" id="GO:0016706">
    <property type="term" value="F:2-oxoglutarate-dependent dioxygenase activity"/>
    <property type="evidence" value="ECO:0007669"/>
    <property type="project" value="TreeGrafter"/>
</dbReference>
<feature type="domain" description="TauD/TfdA-like" evidence="7">
    <location>
        <begin position="32"/>
        <end position="318"/>
    </location>
</feature>
<comment type="caution">
    <text evidence="8">The sequence shown here is derived from an EMBL/GenBank/DDBJ whole genome shotgun (WGS) entry which is preliminary data.</text>
</comment>
<name>A0AA35Q522_9HYPO</name>
<dbReference type="PANTHER" id="PTHR30468:SF10">
    <property type="entry name" value="TAUD_TFDA-LIKE DOMAIN-CONTAINING PROTEIN"/>
    <property type="match status" value="1"/>
</dbReference>
<keyword evidence="4" id="KW-0223">Dioxygenase</keyword>
<evidence type="ECO:0000256" key="3">
    <source>
        <dbReference type="ARBA" id="ARBA00022723"/>
    </source>
</evidence>
<dbReference type="InterPro" id="IPR003819">
    <property type="entry name" value="TauD/TfdA-like"/>
</dbReference>
<comment type="similarity">
    <text evidence="2">Belongs to the TfdA dioxygenase family.</text>
</comment>
<sequence length="345" mass="38866">MTTDAIAGVGPRLIREPFRSSGSLDMYQQIQVTPLIGTEFPKLQVTDILWDNQKIRDLAIMASERGVLFFRNQQITPLQQKILTDKLGILTAKPITSNLHRHGVFNKTHGVAIDQDGNLDDYILPVSTEITRKVYTDKWTDIPPIASTGWHTDIVYNPVASDYAVIHAVSIPEDGSGGDTIWASGYEVYDRLSPPMKALFDGMTGLQQRTAPKDVLLKHGLPVMEEIKENYSHPIVRTNPVTGWKGIFGIGAPLKIGGINGVTNFESEVLQDYLFRLIVENHDLQVRFQWTKNDLVIWDNRSCFHTATNDYKGHRHINLCVSHGEVPYYDPASKSRREALFEINN</sequence>
<evidence type="ECO:0000256" key="6">
    <source>
        <dbReference type="ARBA" id="ARBA00023004"/>
    </source>
</evidence>
<evidence type="ECO:0000313" key="9">
    <source>
        <dbReference type="Proteomes" id="UP001160390"/>
    </source>
</evidence>
<dbReference type="Pfam" id="PF02668">
    <property type="entry name" value="TauD"/>
    <property type="match status" value="1"/>
</dbReference>
<dbReference type="Proteomes" id="UP001160390">
    <property type="component" value="Unassembled WGS sequence"/>
</dbReference>
<keyword evidence="5" id="KW-0560">Oxidoreductase</keyword>
<evidence type="ECO:0000259" key="7">
    <source>
        <dbReference type="Pfam" id="PF02668"/>
    </source>
</evidence>
<dbReference type="Gene3D" id="3.60.130.10">
    <property type="entry name" value="Clavaminate synthase-like"/>
    <property type="match status" value="1"/>
</dbReference>
<dbReference type="GO" id="GO:0046872">
    <property type="term" value="F:metal ion binding"/>
    <property type="evidence" value="ECO:0007669"/>
    <property type="project" value="UniProtKB-KW"/>
</dbReference>
<evidence type="ECO:0000256" key="2">
    <source>
        <dbReference type="ARBA" id="ARBA00005896"/>
    </source>
</evidence>